<keyword evidence="3" id="KW-0055">Arginine biosynthesis</keyword>
<dbReference type="PANTHER" id="PTHR11587:SF2">
    <property type="entry name" value="ARGININOSUCCINATE SYNTHASE"/>
    <property type="match status" value="1"/>
</dbReference>
<gene>
    <name evidence="11" type="ORF">TCE0_060r19269</name>
</gene>
<evidence type="ECO:0000256" key="7">
    <source>
        <dbReference type="ARBA" id="ARBA00022840"/>
    </source>
</evidence>
<evidence type="ECO:0000256" key="5">
    <source>
        <dbReference type="ARBA" id="ARBA00022605"/>
    </source>
</evidence>
<dbReference type="InterPro" id="IPR048267">
    <property type="entry name" value="Arginosuc_syn_N"/>
</dbReference>
<dbReference type="SUPFAM" id="SSF69864">
    <property type="entry name" value="Argininosuccinate synthetase, C-terminal domain"/>
    <property type="match status" value="1"/>
</dbReference>
<keyword evidence="5" id="KW-0028">Amino-acid biosynthesis</keyword>
<evidence type="ECO:0000256" key="8">
    <source>
        <dbReference type="SAM" id="MobiDB-lite"/>
    </source>
</evidence>
<dbReference type="Proteomes" id="UP000053095">
    <property type="component" value="Unassembled WGS sequence"/>
</dbReference>
<feature type="compositionally biased region" description="Low complexity" evidence="8">
    <location>
        <begin position="450"/>
        <end position="468"/>
    </location>
</feature>
<dbReference type="InterPro" id="IPR024074">
    <property type="entry name" value="AS_cat/multimer_dom_body"/>
</dbReference>
<comment type="pathway">
    <text evidence="1">Amino-acid biosynthesis; L-arginine biosynthesis; L-arginine from L-ornithine and carbamoyl phosphate: step 2/3.</text>
</comment>
<organism evidence="11 12">
    <name type="scientific">Talaromyces pinophilus</name>
    <name type="common">Penicillium pinophilum</name>
    <dbReference type="NCBI Taxonomy" id="128442"/>
    <lineage>
        <taxon>Eukaryota</taxon>
        <taxon>Fungi</taxon>
        <taxon>Dikarya</taxon>
        <taxon>Ascomycota</taxon>
        <taxon>Pezizomycotina</taxon>
        <taxon>Eurotiomycetes</taxon>
        <taxon>Eurotiomycetidae</taxon>
        <taxon>Eurotiales</taxon>
        <taxon>Trichocomaceae</taxon>
        <taxon>Talaromyces</taxon>
        <taxon>Talaromyces sect. Talaromyces</taxon>
    </lineage>
</organism>
<dbReference type="GO" id="GO:0005737">
    <property type="term" value="C:cytoplasm"/>
    <property type="evidence" value="ECO:0007669"/>
    <property type="project" value="TreeGrafter"/>
</dbReference>
<dbReference type="EMBL" id="DF933856">
    <property type="protein sequence ID" value="GAM44000.1"/>
    <property type="molecule type" value="Genomic_DNA"/>
</dbReference>
<name>A0A6V8HPV6_TALPI</name>
<dbReference type="NCBIfam" id="NF038212">
    <property type="entry name" value="argG_rel"/>
    <property type="match status" value="1"/>
</dbReference>
<evidence type="ECO:0000313" key="12">
    <source>
        <dbReference type="Proteomes" id="UP000053095"/>
    </source>
</evidence>
<comment type="caution">
    <text evidence="11">The sequence shown here is derived from an EMBL/GenBank/DDBJ whole genome shotgun (WGS) entry which is preliminary data.</text>
</comment>
<dbReference type="SUPFAM" id="SSF52402">
    <property type="entry name" value="Adenine nucleotide alpha hydrolases-like"/>
    <property type="match status" value="1"/>
</dbReference>
<feature type="domain" description="Arginosuccinate synthase-like N-terminal" evidence="9">
    <location>
        <begin position="77"/>
        <end position="202"/>
    </location>
</feature>
<dbReference type="InterPro" id="IPR001518">
    <property type="entry name" value="Arginosuc_synth"/>
</dbReference>
<accession>A0A6V8HPV6</accession>
<protein>
    <recommendedName>
        <fullName evidence="2">argininosuccinate synthase</fullName>
        <ecNumber evidence="2">6.3.4.5</ecNumber>
    </recommendedName>
</protein>
<dbReference type="EC" id="6.3.4.5" evidence="2"/>
<reference evidence="12" key="1">
    <citation type="journal article" date="2015" name="Genome Announc.">
        <title>Draft genome sequence of Talaromyces cellulolyticus strain Y-94, a source of lignocellulosic biomass-degrading enzymes.</title>
        <authorList>
            <person name="Fujii T."/>
            <person name="Koike H."/>
            <person name="Sawayama S."/>
            <person name="Yano S."/>
            <person name="Inoue H."/>
        </authorList>
    </citation>
    <scope>NUCLEOTIDE SEQUENCE [LARGE SCALE GENOMIC DNA]</scope>
    <source>
        <strain evidence="12">Y-94</strain>
    </source>
</reference>
<dbReference type="UniPathway" id="UPA00068">
    <property type="reaction ID" value="UER00113"/>
</dbReference>
<dbReference type="GO" id="GO:0000050">
    <property type="term" value="P:urea cycle"/>
    <property type="evidence" value="ECO:0007669"/>
    <property type="project" value="TreeGrafter"/>
</dbReference>
<evidence type="ECO:0000256" key="3">
    <source>
        <dbReference type="ARBA" id="ARBA00022571"/>
    </source>
</evidence>
<evidence type="ECO:0000256" key="2">
    <source>
        <dbReference type="ARBA" id="ARBA00012286"/>
    </source>
</evidence>
<dbReference type="Pfam" id="PF00764">
    <property type="entry name" value="Arginosuc_synth"/>
    <property type="match status" value="1"/>
</dbReference>
<dbReference type="GO" id="GO:0000053">
    <property type="term" value="P:argininosuccinate metabolic process"/>
    <property type="evidence" value="ECO:0007669"/>
    <property type="project" value="TreeGrafter"/>
</dbReference>
<dbReference type="InterPro" id="IPR048268">
    <property type="entry name" value="Arginosuc_syn_C"/>
</dbReference>
<feature type="region of interest" description="Disordered" evidence="8">
    <location>
        <begin position="449"/>
        <end position="482"/>
    </location>
</feature>
<dbReference type="Pfam" id="PF20979">
    <property type="entry name" value="Arginosuc_syn_C"/>
    <property type="match status" value="1"/>
</dbReference>
<evidence type="ECO:0000256" key="1">
    <source>
        <dbReference type="ARBA" id="ARBA00004967"/>
    </source>
</evidence>
<evidence type="ECO:0000259" key="9">
    <source>
        <dbReference type="Pfam" id="PF00764"/>
    </source>
</evidence>
<dbReference type="PANTHER" id="PTHR11587">
    <property type="entry name" value="ARGININOSUCCINATE SYNTHASE"/>
    <property type="match status" value="1"/>
</dbReference>
<feature type="domain" description="Arginosuccinate synthase C-terminal" evidence="10">
    <location>
        <begin position="243"/>
        <end position="398"/>
    </location>
</feature>
<dbReference type="Gene3D" id="3.40.50.620">
    <property type="entry name" value="HUPs"/>
    <property type="match status" value="1"/>
</dbReference>
<keyword evidence="4" id="KW-0436">Ligase</keyword>
<dbReference type="GO" id="GO:0005524">
    <property type="term" value="F:ATP binding"/>
    <property type="evidence" value="ECO:0007669"/>
    <property type="project" value="UniProtKB-KW"/>
</dbReference>
<dbReference type="Gene3D" id="3.90.1260.10">
    <property type="entry name" value="Argininosuccinate synthetase, chain A, domain 2"/>
    <property type="match status" value="1"/>
</dbReference>
<dbReference type="GO" id="GO:0004055">
    <property type="term" value="F:argininosuccinate synthase activity"/>
    <property type="evidence" value="ECO:0007669"/>
    <property type="project" value="UniProtKB-EC"/>
</dbReference>
<evidence type="ECO:0000256" key="6">
    <source>
        <dbReference type="ARBA" id="ARBA00022741"/>
    </source>
</evidence>
<evidence type="ECO:0000313" key="11">
    <source>
        <dbReference type="EMBL" id="GAM44000.1"/>
    </source>
</evidence>
<keyword evidence="6" id="KW-0547">Nucleotide-binding</keyword>
<feature type="region of interest" description="Disordered" evidence="8">
    <location>
        <begin position="1"/>
        <end position="21"/>
    </location>
</feature>
<dbReference type="InterPro" id="IPR014729">
    <property type="entry name" value="Rossmann-like_a/b/a_fold"/>
</dbReference>
<proteinExistence type="predicted"/>
<dbReference type="GO" id="GO:0006526">
    <property type="term" value="P:L-arginine biosynthetic process"/>
    <property type="evidence" value="ECO:0007669"/>
    <property type="project" value="UniProtKB-UniPathway"/>
</dbReference>
<evidence type="ECO:0000256" key="4">
    <source>
        <dbReference type="ARBA" id="ARBA00022598"/>
    </source>
</evidence>
<keyword evidence="12" id="KW-1185">Reference proteome</keyword>
<keyword evidence="7" id="KW-0067">ATP-binding</keyword>
<dbReference type="AlphaFoldDB" id="A0A6V8HPV6"/>
<sequence length="644" mass="72285">MKEKPSGFSPCSRDLDDHDPEVIDLPEDFKSQLHGLATLPQRETVNLKTVLPVSLQQRRPIESFDDIEKFDKRDAPVVTMFSGGLDSTYCLFRLQRLGFSNIHAVAVDVGAPIEEDTLTKYAAKFGATFKCLNGREMFVKECVIPAIRAQAKYMGIYPISSSLSRPVIARLITDYAKSVNAGLLLHTANLSQNSLPRLNNSIQRYGFPGEFGSPYVYSVVSREMKAKELAGFGLPMMTERKLSGDENLWCREFESGPLDDPESFTIPEDAYQWTRHLKDYKPEKITLGFEKGNLISVNDTQLHLIDAIALLNQAVGKFGHGRYVGLEPIRNDHKVLEVREAPAATIIMDALRHLEVATLDTNTLDLKQNLEQKWVLEAISGRWGSSCHSMCDAAISSTLNDRKILATSGIETNGNKKSHYVYLDHSHITYKEEANMSWLLKRWLFPEGKPSSSTTTPTTDNNNTAQQPPSQPPPTTTITPKAPPLIPNNAKLLLSGLIFFSLSALITRRALLRKHLAAVPPFYTTSMWHKPSISGGQDAFEALNIATINTVSIAMILAGGTFCVLDIDSVEAARKRYREKMGLEGSLKKGVRPSKEEEEQFERDMEEWLGSVFEKKDLGEVRRRIEEARQKDREKAKEREERQK</sequence>
<feature type="compositionally biased region" description="Pro residues" evidence="8">
    <location>
        <begin position="469"/>
        <end position="482"/>
    </location>
</feature>
<evidence type="ECO:0000259" key="10">
    <source>
        <dbReference type="Pfam" id="PF20979"/>
    </source>
</evidence>